<protein>
    <submittedName>
        <fullName evidence="3">Transcriptional regulator with XRE-family HTH domain</fullName>
    </submittedName>
</protein>
<name>A0A852YAZ7_9MICO</name>
<dbReference type="CDD" id="cd00093">
    <property type="entry name" value="HTH_XRE"/>
    <property type="match status" value="1"/>
</dbReference>
<dbReference type="Gene3D" id="3.30.450.180">
    <property type="match status" value="1"/>
</dbReference>
<dbReference type="PANTHER" id="PTHR35010:SF2">
    <property type="entry name" value="BLL4672 PROTEIN"/>
    <property type="match status" value="1"/>
</dbReference>
<evidence type="ECO:0000313" key="4">
    <source>
        <dbReference type="Proteomes" id="UP000553888"/>
    </source>
</evidence>
<dbReference type="Pfam" id="PF13560">
    <property type="entry name" value="HTH_31"/>
    <property type="match status" value="1"/>
</dbReference>
<evidence type="ECO:0000256" key="1">
    <source>
        <dbReference type="SAM" id="MobiDB-lite"/>
    </source>
</evidence>
<feature type="region of interest" description="Disordered" evidence="1">
    <location>
        <begin position="89"/>
        <end position="114"/>
    </location>
</feature>
<dbReference type="Pfam" id="PF17765">
    <property type="entry name" value="MLTR_LBD"/>
    <property type="match status" value="1"/>
</dbReference>
<keyword evidence="4" id="KW-1185">Reference proteome</keyword>
<dbReference type="PROSITE" id="PS50943">
    <property type="entry name" value="HTH_CROC1"/>
    <property type="match status" value="1"/>
</dbReference>
<dbReference type="EMBL" id="JACBZY010000001">
    <property type="protein sequence ID" value="NYG98464.1"/>
    <property type="molecule type" value="Genomic_DNA"/>
</dbReference>
<evidence type="ECO:0000259" key="2">
    <source>
        <dbReference type="PROSITE" id="PS50943"/>
    </source>
</evidence>
<dbReference type="Gene3D" id="1.10.260.40">
    <property type="entry name" value="lambda repressor-like DNA-binding domains"/>
    <property type="match status" value="1"/>
</dbReference>
<dbReference type="PANTHER" id="PTHR35010">
    <property type="entry name" value="BLL4672 PROTEIN-RELATED"/>
    <property type="match status" value="1"/>
</dbReference>
<dbReference type="Proteomes" id="UP000553888">
    <property type="component" value="Unassembled WGS sequence"/>
</dbReference>
<dbReference type="InterPro" id="IPR001387">
    <property type="entry name" value="Cro/C1-type_HTH"/>
</dbReference>
<feature type="domain" description="HTH cro/C1-type" evidence="2">
    <location>
        <begin position="36"/>
        <end position="83"/>
    </location>
</feature>
<gene>
    <name evidence="3" type="ORF">BJ979_001090</name>
</gene>
<dbReference type="InterPro" id="IPR010982">
    <property type="entry name" value="Lambda_DNA-bd_dom_sf"/>
</dbReference>
<comment type="caution">
    <text evidence="3">The sequence shown here is derived from an EMBL/GenBank/DDBJ whole genome shotgun (WGS) entry which is preliminary data.</text>
</comment>
<dbReference type="RefSeq" id="WP_179565936.1">
    <property type="nucleotide sequence ID" value="NZ_JACBZY010000001.1"/>
</dbReference>
<evidence type="ECO:0000313" key="3">
    <source>
        <dbReference type="EMBL" id="NYG98464.1"/>
    </source>
</evidence>
<dbReference type="GO" id="GO:0003677">
    <property type="term" value="F:DNA binding"/>
    <property type="evidence" value="ECO:0007669"/>
    <property type="project" value="InterPro"/>
</dbReference>
<dbReference type="InterPro" id="IPR041413">
    <property type="entry name" value="MLTR_LBD"/>
</dbReference>
<sequence length="302" mass="33153">MPTPNDARDFLVSRRAKVSPEQAGLPAYGGNRRVPGLRREEVALLAGVSVDYYNKLERGNLSGVSESVLDAIARALQLDEAEAAHLHDLARASGRSPVRGTSAGRAGRGGRGVRPSVQHMLDAMTDAPAWVRNARHDLLAANRLGFALYSELFFDEVRPANTARFLFLSERSRRFFRDWDRSADDIVAMLRSEAGRAPHDRGLSELVGELSMRSDDFRRRWARHDVRFHRTGAKKLHHPIIGDLELSYEAMTLSSDPDLTFLAYTAAPGTASADALTLLASWAATLEIDAGRATVVVPDARG</sequence>
<reference evidence="3 4" key="1">
    <citation type="submission" date="2020-07" db="EMBL/GenBank/DDBJ databases">
        <title>Sequencing the genomes of 1000 actinobacteria strains.</title>
        <authorList>
            <person name="Klenk H.-P."/>
        </authorList>
    </citation>
    <scope>NUCLEOTIDE SEQUENCE [LARGE SCALE GENOMIC DNA]</scope>
    <source>
        <strain evidence="3 4">DSM 23141</strain>
    </source>
</reference>
<dbReference type="SUPFAM" id="SSF47413">
    <property type="entry name" value="lambda repressor-like DNA-binding domains"/>
    <property type="match status" value="1"/>
</dbReference>
<proteinExistence type="predicted"/>
<accession>A0A852YAZ7</accession>
<dbReference type="AlphaFoldDB" id="A0A852YAZ7"/>
<dbReference type="SMART" id="SM00530">
    <property type="entry name" value="HTH_XRE"/>
    <property type="match status" value="1"/>
</dbReference>
<organism evidence="3 4">
    <name type="scientific">Schumannella luteola</name>
    <dbReference type="NCBI Taxonomy" id="472059"/>
    <lineage>
        <taxon>Bacteria</taxon>
        <taxon>Bacillati</taxon>
        <taxon>Actinomycetota</taxon>
        <taxon>Actinomycetes</taxon>
        <taxon>Micrococcales</taxon>
        <taxon>Microbacteriaceae</taxon>
        <taxon>Schumannella</taxon>
    </lineage>
</organism>